<keyword evidence="4" id="KW-1185">Reference proteome</keyword>
<dbReference type="InterPro" id="IPR026782">
    <property type="entry name" value="FAM131"/>
</dbReference>
<dbReference type="PANTHER" id="PTHR15736:SF9">
    <property type="entry name" value="PROTEIN FAM131B"/>
    <property type="match status" value="1"/>
</dbReference>
<organism evidence="3 4">
    <name type="scientific">Triplophysa tibetana</name>
    <dbReference type="NCBI Taxonomy" id="1572043"/>
    <lineage>
        <taxon>Eukaryota</taxon>
        <taxon>Metazoa</taxon>
        <taxon>Chordata</taxon>
        <taxon>Craniata</taxon>
        <taxon>Vertebrata</taxon>
        <taxon>Euteleostomi</taxon>
        <taxon>Actinopterygii</taxon>
        <taxon>Neopterygii</taxon>
        <taxon>Teleostei</taxon>
        <taxon>Ostariophysi</taxon>
        <taxon>Cypriniformes</taxon>
        <taxon>Nemacheilidae</taxon>
        <taxon>Triplophysa</taxon>
    </lineage>
</organism>
<dbReference type="EMBL" id="SOYY01000024">
    <property type="protein sequence ID" value="KAA0703005.1"/>
    <property type="molecule type" value="Genomic_DNA"/>
</dbReference>
<name>A0A5A9N1H4_9TELE</name>
<comment type="caution">
    <text evidence="3">The sequence shown here is derived from an EMBL/GenBank/DDBJ whole genome shotgun (WGS) entry which is preliminary data.</text>
</comment>
<feature type="region of interest" description="Disordered" evidence="2">
    <location>
        <begin position="324"/>
        <end position="375"/>
    </location>
</feature>
<dbReference type="Proteomes" id="UP000324632">
    <property type="component" value="Chromosome 24"/>
</dbReference>
<sequence>MTPTSKHGRTDFSWDGINLSMEDTTSILPRLKKRNSEAYGIGALAKSSLTGVSRSMKDKVTKPTLMAQGRVAHMIEWQNWGMQTVGAGGSVAGRTSSLHLQQERKLENDAYSDLSDGEKEARFAAGVLQQFAISEATLLAWSSMDGESTSVGSNQGSVAHLSETNQESITSRVVNQKPLIATVIEVSPVQMRTQQISSTIAKVLQSKAVFSLPMQLLEQRLESTNHSLQATPYSTIHSLPPLIHPPLVDLWGAGQTETYQADMVGYMGMPVADGFVTVPPTEEVTTDHSPLLEAQEDEIREEDVTLYMKPEPVTLIPSPVMQKEEVTSTGGSSPGQVPGELITERKPFDVSPSVIEELEERKESESSPADLATTN</sequence>
<dbReference type="Pfam" id="PF15010">
    <property type="entry name" value="FAM131"/>
    <property type="match status" value="1"/>
</dbReference>
<evidence type="ECO:0000313" key="4">
    <source>
        <dbReference type="Proteomes" id="UP000324632"/>
    </source>
</evidence>
<gene>
    <name evidence="3" type="ORF">E1301_Tti010887</name>
</gene>
<dbReference type="AlphaFoldDB" id="A0A5A9N1H4"/>
<evidence type="ECO:0000256" key="2">
    <source>
        <dbReference type="SAM" id="MobiDB-lite"/>
    </source>
</evidence>
<accession>A0A5A9N1H4</accession>
<dbReference type="PANTHER" id="PTHR15736">
    <property type="entry name" value="PROTEIN FAM131B-RELATED"/>
    <property type="match status" value="1"/>
</dbReference>
<protein>
    <submittedName>
        <fullName evidence="3">Protein FAM131B</fullName>
    </submittedName>
</protein>
<evidence type="ECO:0000313" key="3">
    <source>
        <dbReference type="EMBL" id="KAA0703005.1"/>
    </source>
</evidence>
<comment type="similarity">
    <text evidence="1">Belongs to the FAM131 family.</text>
</comment>
<reference evidence="3 4" key="1">
    <citation type="journal article" date="2019" name="Mol. Ecol. Resour.">
        <title>Chromosome-level genome assembly of Triplophysa tibetana, a fish adapted to the harsh high-altitude environment of the Tibetan Plateau.</title>
        <authorList>
            <person name="Yang X."/>
            <person name="Liu H."/>
            <person name="Ma Z."/>
            <person name="Zou Y."/>
            <person name="Zou M."/>
            <person name="Mao Y."/>
            <person name="Li X."/>
            <person name="Wang H."/>
            <person name="Chen T."/>
            <person name="Wang W."/>
            <person name="Yang R."/>
        </authorList>
    </citation>
    <scope>NUCLEOTIDE SEQUENCE [LARGE SCALE GENOMIC DNA]</scope>
    <source>
        <strain evidence="3">TTIB1903HZAU</strain>
        <tissue evidence="3">Muscle</tissue>
    </source>
</reference>
<proteinExistence type="inferred from homology"/>
<evidence type="ECO:0000256" key="1">
    <source>
        <dbReference type="ARBA" id="ARBA00010635"/>
    </source>
</evidence>